<protein>
    <recommendedName>
        <fullName evidence="6">Fimbrial-type adhesion domain-containing protein</fullName>
    </recommendedName>
</protein>
<organism evidence="7 8">
    <name type="scientific">Mixta calida</name>
    <dbReference type="NCBI Taxonomy" id="665913"/>
    <lineage>
        <taxon>Bacteria</taxon>
        <taxon>Pseudomonadati</taxon>
        <taxon>Pseudomonadota</taxon>
        <taxon>Gammaproteobacteria</taxon>
        <taxon>Enterobacterales</taxon>
        <taxon>Erwiniaceae</taxon>
        <taxon>Mixta</taxon>
    </lineage>
</organism>
<dbReference type="Gene3D" id="2.60.40.1090">
    <property type="entry name" value="Fimbrial-type adhesion domain"/>
    <property type="match status" value="1"/>
</dbReference>
<dbReference type="EMBL" id="CP026378">
    <property type="protein sequence ID" value="AUY23987.1"/>
    <property type="molecule type" value="Genomic_DNA"/>
</dbReference>
<accession>A0ABM6RY16</accession>
<dbReference type="InterPro" id="IPR008966">
    <property type="entry name" value="Adhesion_dom_sf"/>
</dbReference>
<evidence type="ECO:0000256" key="1">
    <source>
        <dbReference type="ARBA" id="ARBA00004561"/>
    </source>
</evidence>
<dbReference type="Gene3D" id="2.60.40.3310">
    <property type="match status" value="1"/>
</dbReference>
<dbReference type="Proteomes" id="UP000237673">
    <property type="component" value="Chromosome"/>
</dbReference>
<dbReference type="InterPro" id="IPR050263">
    <property type="entry name" value="Bact_Fimbrial_Adh_Pro"/>
</dbReference>
<comment type="similarity">
    <text evidence="2">Belongs to the fimbrial protein family.</text>
</comment>
<evidence type="ECO:0000259" key="6">
    <source>
        <dbReference type="Pfam" id="PF00419"/>
    </source>
</evidence>
<feature type="signal peptide" evidence="5">
    <location>
        <begin position="1"/>
        <end position="25"/>
    </location>
</feature>
<feature type="domain" description="Fimbrial-type adhesion" evidence="6">
    <location>
        <begin position="180"/>
        <end position="315"/>
    </location>
</feature>
<dbReference type="InterPro" id="IPR036937">
    <property type="entry name" value="Adhesion_dom_fimbrial_sf"/>
</dbReference>
<keyword evidence="4" id="KW-0281">Fimbrium</keyword>
<feature type="chain" id="PRO_5045074848" description="Fimbrial-type adhesion domain-containing protein" evidence="5">
    <location>
        <begin position="26"/>
        <end position="317"/>
    </location>
</feature>
<dbReference type="PANTHER" id="PTHR33420:SF3">
    <property type="entry name" value="FIMBRIAL SUBUNIT ELFA"/>
    <property type="match status" value="1"/>
</dbReference>
<dbReference type="InterPro" id="IPR000259">
    <property type="entry name" value="Adhesion_dom_fimbrial"/>
</dbReference>
<evidence type="ECO:0000256" key="5">
    <source>
        <dbReference type="SAM" id="SignalP"/>
    </source>
</evidence>
<keyword evidence="3 5" id="KW-0732">Signal</keyword>
<evidence type="ECO:0000256" key="4">
    <source>
        <dbReference type="ARBA" id="ARBA00023263"/>
    </source>
</evidence>
<dbReference type="Pfam" id="PF00419">
    <property type="entry name" value="Fimbrial"/>
    <property type="match status" value="1"/>
</dbReference>
<dbReference type="PROSITE" id="PS51257">
    <property type="entry name" value="PROKAR_LIPOPROTEIN"/>
    <property type="match status" value="1"/>
</dbReference>
<comment type="subcellular location">
    <subcellularLocation>
        <location evidence="1">Fimbrium</location>
    </subcellularLocation>
</comment>
<evidence type="ECO:0000313" key="8">
    <source>
        <dbReference type="Proteomes" id="UP000237673"/>
    </source>
</evidence>
<name>A0ABM6RY16_9GAMM</name>
<evidence type="ECO:0000256" key="3">
    <source>
        <dbReference type="ARBA" id="ARBA00022729"/>
    </source>
</evidence>
<gene>
    <name evidence="7" type="ORF">C2E16_03035</name>
</gene>
<proteinExistence type="inferred from homology"/>
<sequence length="317" mass="32971">MDMKKLTGAAGGMMLVAMLPASGWAAGCDIDATRTQRVTLPDLLIDPNLPPGSVIGSKIVSLAGAAAQRCSGSISYQSMMTGSWSRPSGVLPDVYETGVPGVGVKISDYLFSDRSVPVSETLTPNPNAPLPGFDIQLLFYRIGDITPGSFPGGEVARFTLPDSSGNAAVALSLQAASGSVRMKSCYAKSPNLIVQLGSVNRRTFVGMGSTVTPTAFNVELICQGDLPVNVSFSTASGASSPEPGIVPIENGEGSASGVAVKVMHRDGSPLRFDTPQPYHLNGEPEIKIPLLATMTPVGNRITPGKVRATMTFTITQN</sequence>
<keyword evidence="8" id="KW-1185">Reference proteome</keyword>
<dbReference type="SUPFAM" id="SSF49401">
    <property type="entry name" value="Bacterial adhesins"/>
    <property type="match status" value="1"/>
</dbReference>
<evidence type="ECO:0000313" key="7">
    <source>
        <dbReference type="EMBL" id="AUY23987.1"/>
    </source>
</evidence>
<dbReference type="PANTHER" id="PTHR33420">
    <property type="entry name" value="FIMBRIAL SUBUNIT ELFA-RELATED"/>
    <property type="match status" value="1"/>
</dbReference>
<reference evidence="7 8" key="1">
    <citation type="submission" date="2018-01" db="EMBL/GenBank/DDBJ databases">
        <title>Complete and assembled Genome of Pantoea calida DSM22759T.</title>
        <authorList>
            <person name="Stevens M.J.A."/>
            <person name="Zurfluh K."/>
            <person name="Stephan R."/>
        </authorList>
    </citation>
    <scope>NUCLEOTIDE SEQUENCE [LARGE SCALE GENOMIC DNA]</scope>
    <source>
        <strain evidence="7 8">DSM 22759</strain>
    </source>
</reference>
<evidence type="ECO:0000256" key="2">
    <source>
        <dbReference type="ARBA" id="ARBA00006671"/>
    </source>
</evidence>